<evidence type="ECO:0000259" key="1">
    <source>
        <dbReference type="Pfam" id="PF11706"/>
    </source>
</evidence>
<dbReference type="InterPro" id="IPR010852">
    <property type="entry name" value="ABATE"/>
</dbReference>
<dbReference type="PANTHER" id="PTHR35525">
    <property type="entry name" value="BLL6575 PROTEIN"/>
    <property type="match status" value="1"/>
</dbReference>
<dbReference type="AlphaFoldDB" id="K4NYP8"/>
<feature type="domain" description="Zinc finger CGNR" evidence="1">
    <location>
        <begin position="137"/>
        <end position="180"/>
    </location>
</feature>
<dbReference type="Gene3D" id="1.10.3300.10">
    <property type="entry name" value="Jann2411-like domain"/>
    <property type="match status" value="1"/>
</dbReference>
<proteinExistence type="predicted"/>
<sequence length="198" mass="22368">MKFTHDIECGLATALDLVNTDPVLGGREELSTVADLLAFVERNHMSEVGRLDEEDLLAVRVMRSRLVAVLLAKSDQAAVTLLNNVIKDVGTTPRLVEHDGYRWHMHHFTPGGSFAERVGAECGMTLVYFLLADQRERLRECEAVSCTRLFIDLSRNRSRRYCEGRNCGNRLHVAAYRARRRDAAESRSVTAARRPVRD</sequence>
<dbReference type="Pfam" id="PF07336">
    <property type="entry name" value="ABATE"/>
    <property type="match status" value="1"/>
</dbReference>
<dbReference type="Pfam" id="PF11706">
    <property type="entry name" value="zf-CGNR"/>
    <property type="match status" value="1"/>
</dbReference>
<dbReference type="PANTHER" id="PTHR35525:SF3">
    <property type="entry name" value="BLL6575 PROTEIN"/>
    <property type="match status" value="1"/>
</dbReference>
<dbReference type="EMBL" id="JX679499">
    <property type="protein sequence ID" value="AFV52115.1"/>
    <property type="molecule type" value="Genomic_DNA"/>
</dbReference>
<dbReference type="InterPro" id="IPR021005">
    <property type="entry name" value="Znf_CGNR"/>
</dbReference>
<dbReference type="InterPro" id="IPR023286">
    <property type="entry name" value="ABATE_dom_sf"/>
</dbReference>
<protein>
    <recommendedName>
        <fullName evidence="1">Zinc finger CGNR domain-containing protein</fullName>
    </recommendedName>
</protein>
<evidence type="ECO:0000313" key="2">
    <source>
        <dbReference type="EMBL" id="AFV52115.1"/>
    </source>
</evidence>
<dbReference type="SUPFAM" id="SSF160904">
    <property type="entry name" value="Jann2411-like"/>
    <property type="match status" value="1"/>
</dbReference>
<organism evidence="2">
    <name type="scientific">Streptoalloteichus sp. ATCC 53650</name>
    <dbReference type="NCBI Taxonomy" id="756733"/>
    <lineage>
        <taxon>Bacteria</taxon>
        <taxon>Bacillati</taxon>
        <taxon>Actinomycetota</taxon>
        <taxon>Actinomycetes</taxon>
        <taxon>Pseudonocardiales</taxon>
        <taxon>Pseudonocardiaceae</taxon>
        <taxon>Streptoalloteichus</taxon>
    </lineage>
</organism>
<reference evidence="2" key="1">
    <citation type="journal article" date="2013" name="Proc. Natl. Acad. Sci. U.S.A.">
        <title>A new member of the 4-methylideneimidazole-5-one-containing aminomutase family from the enediyne kedarcidin biosynthetic pathway.</title>
        <authorList>
            <person name="Huang S.X."/>
            <person name="Lohman J.R."/>
            <person name="Huang T."/>
            <person name="Shen B."/>
        </authorList>
    </citation>
    <scope>NUCLEOTIDE SEQUENCE</scope>
    <source>
        <strain evidence="2">ATCC 53650</strain>
    </source>
</reference>
<name>K4NYP8_9PSEU</name>
<accession>K4NYP8</accession>